<organism evidence="2 3">
    <name type="scientific">Populus trichocarpa</name>
    <name type="common">Western balsam poplar</name>
    <name type="synonym">Populus balsamifera subsp. trichocarpa</name>
    <dbReference type="NCBI Taxonomy" id="3694"/>
    <lineage>
        <taxon>Eukaryota</taxon>
        <taxon>Viridiplantae</taxon>
        <taxon>Streptophyta</taxon>
        <taxon>Embryophyta</taxon>
        <taxon>Tracheophyta</taxon>
        <taxon>Spermatophyta</taxon>
        <taxon>Magnoliopsida</taxon>
        <taxon>eudicotyledons</taxon>
        <taxon>Gunneridae</taxon>
        <taxon>Pentapetalae</taxon>
        <taxon>rosids</taxon>
        <taxon>fabids</taxon>
        <taxon>Malpighiales</taxon>
        <taxon>Salicaceae</taxon>
        <taxon>Saliceae</taxon>
        <taxon>Populus</taxon>
    </lineage>
</organism>
<dbReference type="STRING" id="3694.A0A2K2ANS2"/>
<keyword evidence="1" id="KW-0812">Transmembrane</keyword>
<protein>
    <submittedName>
        <fullName evidence="2">Uncharacterized protein</fullName>
    </submittedName>
</protein>
<dbReference type="EMBL" id="CM009293">
    <property type="protein sequence ID" value="PNT39178.1"/>
    <property type="molecule type" value="Genomic_DNA"/>
</dbReference>
<gene>
    <name evidence="2" type="ORF">POPTR_004G021800</name>
</gene>
<feature type="transmembrane region" description="Helical" evidence="1">
    <location>
        <begin position="80"/>
        <end position="104"/>
    </location>
</feature>
<dbReference type="InParanoid" id="A0A2K2ANS2"/>
<evidence type="ECO:0000313" key="3">
    <source>
        <dbReference type="Proteomes" id="UP000006729"/>
    </source>
</evidence>
<evidence type="ECO:0000313" key="2">
    <source>
        <dbReference type="EMBL" id="PNT39178.1"/>
    </source>
</evidence>
<keyword evidence="1" id="KW-0472">Membrane</keyword>
<dbReference type="AlphaFoldDB" id="A0A2K2ANS2"/>
<sequence>MNSILSRTFARVALQKACSRPHAERWKETPLIGVIERNMFLWGRISSSKYLVEVIRALSALCPVLAFIVAGYVVHSFPGAWFSSIQFAFFLPTGTPSNIVGFAIEIKDMIKTGVPLKIAGIAALSFLLPTLGAYVFGTNGEVQ</sequence>
<reference evidence="2 3" key="1">
    <citation type="journal article" date="2006" name="Science">
        <title>The genome of black cottonwood, Populus trichocarpa (Torr. &amp; Gray).</title>
        <authorList>
            <person name="Tuskan G.A."/>
            <person name="Difazio S."/>
            <person name="Jansson S."/>
            <person name="Bohlmann J."/>
            <person name="Grigoriev I."/>
            <person name="Hellsten U."/>
            <person name="Putnam N."/>
            <person name="Ralph S."/>
            <person name="Rombauts S."/>
            <person name="Salamov A."/>
            <person name="Schein J."/>
            <person name="Sterck L."/>
            <person name="Aerts A."/>
            <person name="Bhalerao R.R."/>
            <person name="Bhalerao R.P."/>
            <person name="Blaudez D."/>
            <person name="Boerjan W."/>
            <person name="Brun A."/>
            <person name="Brunner A."/>
            <person name="Busov V."/>
            <person name="Campbell M."/>
            <person name="Carlson J."/>
            <person name="Chalot M."/>
            <person name="Chapman J."/>
            <person name="Chen G.L."/>
            <person name="Cooper D."/>
            <person name="Coutinho P.M."/>
            <person name="Couturier J."/>
            <person name="Covert S."/>
            <person name="Cronk Q."/>
            <person name="Cunningham R."/>
            <person name="Davis J."/>
            <person name="Degroeve S."/>
            <person name="Dejardin A."/>
            <person name="Depamphilis C."/>
            <person name="Detter J."/>
            <person name="Dirks B."/>
            <person name="Dubchak I."/>
            <person name="Duplessis S."/>
            <person name="Ehlting J."/>
            <person name="Ellis B."/>
            <person name="Gendler K."/>
            <person name="Goodstein D."/>
            <person name="Gribskov M."/>
            <person name="Grimwood J."/>
            <person name="Groover A."/>
            <person name="Gunter L."/>
            <person name="Hamberger B."/>
            <person name="Heinze B."/>
            <person name="Helariutta Y."/>
            <person name="Henrissat B."/>
            <person name="Holligan D."/>
            <person name="Holt R."/>
            <person name="Huang W."/>
            <person name="Islam-Faridi N."/>
            <person name="Jones S."/>
            <person name="Jones-Rhoades M."/>
            <person name="Jorgensen R."/>
            <person name="Joshi C."/>
            <person name="Kangasjarvi J."/>
            <person name="Karlsson J."/>
            <person name="Kelleher C."/>
            <person name="Kirkpatrick R."/>
            <person name="Kirst M."/>
            <person name="Kohler A."/>
            <person name="Kalluri U."/>
            <person name="Larimer F."/>
            <person name="Leebens-Mack J."/>
            <person name="Leple J.C."/>
            <person name="Locascio P."/>
            <person name="Lou Y."/>
            <person name="Lucas S."/>
            <person name="Martin F."/>
            <person name="Montanini B."/>
            <person name="Napoli C."/>
            <person name="Nelson D.R."/>
            <person name="Nelson C."/>
            <person name="Nieminen K."/>
            <person name="Nilsson O."/>
            <person name="Pereda V."/>
            <person name="Peter G."/>
            <person name="Philippe R."/>
            <person name="Pilate G."/>
            <person name="Poliakov A."/>
            <person name="Razumovskaya J."/>
            <person name="Richardson P."/>
            <person name="Rinaldi C."/>
            <person name="Ritland K."/>
            <person name="Rouze P."/>
            <person name="Ryaboy D."/>
            <person name="Schmutz J."/>
            <person name="Schrader J."/>
            <person name="Segerman B."/>
            <person name="Shin H."/>
            <person name="Siddiqui A."/>
            <person name="Sterky F."/>
            <person name="Terry A."/>
            <person name="Tsai C.J."/>
            <person name="Uberbacher E."/>
            <person name="Unneberg P."/>
            <person name="Vahala J."/>
            <person name="Wall K."/>
            <person name="Wessler S."/>
            <person name="Yang G."/>
            <person name="Yin T."/>
            <person name="Douglas C."/>
            <person name="Marra M."/>
            <person name="Sandberg G."/>
            <person name="Van de Peer Y."/>
            <person name="Rokhsar D."/>
        </authorList>
    </citation>
    <scope>NUCLEOTIDE SEQUENCE [LARGE SCALE GENOMIC DNA]</scope>
    <source>
        <strain evidence="3">cv. Nisqually</strain>
    </source>
</reference>
<dbReference type="Proteomes" id="UP000006729">
    <property type="component" value="Chromosome 4"/>
</dbReference>
<accession>A0A2K2ANS2</accession>
<name>A0A2K2ANS2_POPTR</name>
<feature type="transmembrane region" description="Helical" evidence="1">
    <location>
        <begin position="116"/>
        <end position="137"/>
    </location>
</feature>
<evidence type="ECO:0000256" key="1">
    <source>
        <dbReference type="SAM" id="Phobius"/>
    </source>
</evidence>
<proteinExistence type="predicted"/>
<keyword evidence="3" id="KW-1185">Reference proteome</keyword>
<feature type="transmembrane region" description="Helical" evidence="1">
    <location>
        <begin position="54"/>
        <end position="74"/>
    </location>
</feature>
<keyword evidence="1" id="KW-1133">Transmembrane helix</keyword>